<comment type="catalytic activity">
    <reaction evidence="1">
        <text>ATP + protein L-histidine = ADP + protein N-phospho-L-histidine.</text>
        <dbReference type="EC" id="2.7.13.3"/>
    </reaction>
</comment>
<evidence type="ECO:0000256" key="4">
    <source>
        <dbReference type="ARBA" id="ARBA00022679"/>
    </source>
</evidence>
<evidence type="ECO:0000256" key="1">
    <source>
        <dbReference type="ARBA" id="ARBA00000085"/>
    </source>
</evidence>
<dbReference type="NCBIfam" id="TIGR00229">
    <property type="entry name" value="sensory_box"/>
    <property type="match status" value="1"/>
</dbReference>
<protein>
    <recommendedName>
        <fullName evidence="2">histidine kinase</fullName>
        <ecNumber evidence="2">2.7.13.3</ecNumber>
    </recommendedName>
</protein>
<evidence type="ECO:0000313" key="10">
    <source>
        <dbReference type="Proteomes" id="UP000221860"/>
    </source>
</evidence>
<keyword evidence="5" id="KW-0547">Nucleotide-binding</keyword>
<evidence type="ECO:0000256" key="5">
    <source>
        <dbReference type="ARBA" id="ARBA00022741"/>
    </source>
</evidence>
<dbReference type="Gene3D" id="3.30.450.20">
    <property type="entry name" value="PAS domain"/>
    <property type="match status" value="2"/>
</dbReference>
<dbReference type="GO" id="GO:0005524">
    <property type="term" value="F:ATP binding"/>
    <property type="evidence" value="ECO:0007669"/>
    <property type="project" value="UniProtKB-KW"/>
</dbReference>
<dbReference type="CDD" id="cd00130">
    <property type="entry name" value="PAS"/>
    <property type="match status" value="2"/>
</dbReference>
<dbReference type="PANTHER" id="PTHR41523">
    <property type="entry name" value="TWO-COMPONENT SYSTEM SENSOR PROTEIN"/>
    <property type="match status" value="1"/>
</dbReference>
<sequence length="451" mass="48628">MSYIVGGGFDTAAELIEDAPCGIVVTDPDGRLRYVNATLAHWLGLPPGGDAARPTLASLLTGPGRIFYDTHLAPMMRLQGFAREISCRLDTASGTPLPVLLSGVSRRDAEGRCLRHDFTVFDARERHAYEKALQQAKREADELAAIVSSSPNAILRVDAAGHVRSWNAGATRLIGRSAEEAVGQPVARIVALTDRPGWFAEEMKGAGRGAEIVFEASQPDGRELEVTMAPIGTHGLPGVSEDWSVILRDITRRKHAERRLKVILGEMRHRMKNTLGVVAGLARQTLPKPHAESFVSRLQALSAAHDALGADGAEDMSGGGTAADLRLLIDTAARTAGDPARFEIDGPAVRLTARQATSLSMALHELVTNALKYGALSCESGRVRIDYRLDEATGRLSLRWRERGGPTVVPPTRRGFGTKMIGMVLKAELGGEIDFEFAPEGFSFEVVFPTR</sequence>
<evidence type="ECO:0000256" key="3">
    <source>
        <dbReference type="ARBA" id="ARBA00022553"/>
    </source>
</evidence>
<dbReference type="EC" id="2.7.13.3" evidence="2"/>
<reference evidence="9 10" key="1">
    <citation type="submission" date="2017-08" db="EMBL/GenBank/DDBJ databases">
        <title>Draft Genome Sequence of Loktanella cinnabarina Strain XM1, Isolated from Coastal Surface Water.</title>
        <authorList>
            <person name="Ma R."/>
            <person name="Wang J."/>
            <person name="Wang Q."/>
            <person name="Ma Z."/>
            <person name="Li J."/>
            <person name="Chen L."/>
        </authorList>
    </citation>
    <scope>NUCLEOTIDE SEQUENCE [LARGE SCALE GENOMIC DNA]</scope>
    <source>
        <strain evidence="9 10">XM1</strain>
    </source>
</reference>
<keyword evidence="3" id="KW-0597">Phosphoprotein</keyword>
<dbReference type="EMBL" id="NQWH01000023">
    <property type="protein sequence ID" value="PHP26906.1"/>
    <property type="molecule type" value="Genomic_DNA"/>
</dbReference>
<dbReference type="GO" id="GO:0004673">
    <property type="term" value="F:protein histidine kinase activity"/>
    <property type="evidence" value="ECO:0007669"/>
    <property type="project" value="UniProtKB-EC"/>
</dbReference>
<gene>
    <name evidence="9" type="ORF">CJ301_13765</name>
</gene>
<dbReference type="InterPro" id="IPR013767">
    <property type="entry name" value="PAS_fold"/>
</dbReference>
<evidence type="ECO:0000256" key="7">
    <source>
        <dbReference type="ARBA" id="ARBA00022840"/>
    </source>
</evidence>
<evidence type="ECO:0000259" key="8">
    <source>
        <dbReference type="PROSITE" id="PS50112"/>
    </source>
</evidence>
<dbReference type="GO" id="GO:0006355">
    <property type="term" value="P:regulation of DNA-templated transcription"/>
    <property type="evidence" value="ECO:0007669"/>
    <property type="project" value="InterPro"/>
</dbReference>
<dbReference type="Pfam" id="PF00989">
    <property type="entry name" value="PAS"/>
    <property type="match status" value="2"/>
</dbReference>
<name>A0A2G1MDU4_9RHOB</name>
<keyword evidence="10" id="KW-1185">Reference proteome</keyword>
<dbReference type="SMART" id="SM00911">
    <property type="entry name" value="HWE_HK"/>
    <property type="match status" value="1"/>
</dbReference>
<dbReference type="InterPro" id="IPR011102">
    <property type="entry name" value="Sig_transdc_His_kinase_HWE"/>
</dbReference>
<dbReference type="SUPFAM" id="SSF55785">
    <property type="entry name" value="PYP-like sensor domain (PAS domain)"/>
    <property type="match status" value="2"/>
</dbReference>
<dbReference type="Proteomes" id="UP000221860">
    <property type="component" value="Unassembled WGS sequence"/>
</dbReference>
<dbReference type="InterPro" id="IPR000014">
    <property type="entry name" value="PAS"/>
</dbReference>
<evidence type="ECO:0000313" key="9">
    <source>
        <dbReference type="EMBL" id="PHP26906.1"/>
    </source>
</evidence>
<dbReference type="Pfam" id="PF07536">
    <property type="entry name" value="HWE_HK"/>
    <property type="match status" value="1"/>
</dbReference>
<evidence type="ECO:0000256" key="2">
    <source>
        <dbReference type="ARBA" id="ARBA00012438"/>
    </source>
</evidence>
<feature type="domain" description="PAS" evidence="8">
    <location>
        <begin position="14"/>
        <end position="47"/>
    </location>
</feature>
<dbReference type="AlphaFoldDB" id="A0A2G1MDU4"/>
<organism evidence="9 10">
    <name type="scientific">Limimaricola cinnabarinus</name>
    <dbReference type="NCBI Taxonomy" id="1125964"/>
    <lineage>
        <taxon>Bacteria</taxon>
        <taxon>Pseudomonadati</taxon>
        <taxon>Pseudomonadota</taxon>
        <taxon>Alphaproteobacteria</taxon>
        <taxon>Rhodobacterales</taxon>
        <taxon>Paracoccaceae</taxon>
        <taxon>Limimaricola</taxon>
    </lineage>
</organism>
<feature type="domain" description="PAS" evidence="8">
    <location>
        <begin position="139"/>
        <end position="184"/>
    </location>
</feature>
<keyword evidence="7" id="KW-0067">ATP-binding</keyword>
<dbReference type="PROSITE" id="PS50112">
    <property type="entry name" value="PAS"/>
    <property type="match status" value="2"/>
</dbReference>
<dbReference type="RefSeq" id="WP_099277966.1">
    <property type="nucleotide sequence ID" value="NZ_JAZETL010000006.1"/>
</dbReference>
<dbReference type="OrthoDB" id="9816309at2"/>
<dbReference type="Gene3D" id="3.30.565.10">
    <property type="entry name" value="Histidine kinase-like ATPase, C-terminal domain"/>
    <property type="match status" value="1"/>
</dbReference>
<dbReference type="SMART" id="SM00091">
    <property type="entry name" value="PAS"/>
    <property type="match status" value="2"/>
</dbReference>
<comment type="caution">
    <text evidence="9">The sequence shown here is derived from an EMBL/GenBank/DDBJ whole genome shotgun (WGS) entry which is preliminary data.</text>
</comment>
<dbReference type="InterPro" id="IPR036890">
    <property type="entry name" value="HATPase_C_sf"/>
</dbReference>
<dbReference type="InterPro" id="IPR035965">
    <property type="entry name" value="PAS-like_dom_sf"/>
</dbReference>
<evidence type="ECO:0000256" key="6">
    <source>
        <dbReference type="ARBA" id="ARBA00022777"/>
    </source>
</evidence>
<dbReference type="SUPFAM" id="SSF55874">
    <property type="entry name" value="ATPase domain of HSP90 chaperone/DNA topoisomerase II/histidine kinase"/>
    <property type="match status" value="1"/>
</dbReference>
<dbReference type="PANTHER" id="PTHR41523:SF8">
    <property type="entry name" value="ETHYLENE RESPONSE SENSOR PROTEIN"/>
    <property type="match status" value="1"/>
</dbReference>
<keyword evidence="6" id="KW-0418">Kinase</keyword>
<proteinExistence type="predicted"/>
<accession>A0A2G1MDU4</accession>
<keyword evidence="4" id="KW-0808">Transferase</keyword>